<evidence type="ECO:0000256" key="2">
    <source>
        <dbReference type="SAM" id="SignalP"/>
    </source>
</evidence>
<feature type="compositionally biased region" description="Basic and acidic residues" evidence="1">
    <location>
        <begin position="84"/>
        <end position="96"/>
    </location>
</feature>
<reference evidence="3 4" key="1">
    <citation type="submission" date="2019-06" db="EMBL/GenBank/DDBJ databases">
        <title>Whole genome shotgun sequence of Streptomyces spinoverrucosus NBRC 14228.</title>
        <authorList>
            <person name="Hosoyama A."/>
            <person name="Uohara A."/>
            <person name="Ohji S."/>
            <person name="Ichikawa N."/>
        </authorList>
    </citation>
    <scope>NUCLEOTIDE SEQUENCE [LARGE SCALE GENOMIC DNA]</scope>
    <source>
        <strain evidence="3 4">NBRC 14228</strain>
    </source>
</reference>
<comment type="caution">
    <text evidence="3">The sequence shown here is derived from an EMBL/GenBank/DDBJ whole genome shotgun (WGS) entry which is preliminary data.</text>
</comment>
<dbReference type="AlphaFoldDB" id="A0A4Y3VUQ0"/>
<evidence type="ECO:0008006" key="5">
    <source>
        <dbReference type="Google" id="ProtNLM"/>
    </source>
</evidence>
<keyword evidence="2" id="KW-0732">Signal</keyword>
<dbReference type="Proteomes" id="UP000317881">
    <property type="component" value="Unassembled WGS sequence"/>
</dbReference>
<organism evidence="3 4">
    <name type="scientific">Streptomyces spinoverrucosus</name>
    <dbReference type="NCBI Taxonomy" id="284043"/>
    <lineage>
        <taxon>Bacteria</taxon>
        <taxon>Bacillati</taxon>
        <taxon>Actinomycetota</taxon>
        <taxon>Actinomycetes</taxon>
        <taxon>Kitasatosporales</taxon>
        <taxon>Streptomycetaceae</taxon>
        <taxon>Streptomyces</taxon>
    </lineage>
</organism>
<name>A0A4Y3VUQ0_9ACTN</name>
<feature type="compositionally biased region" description="Polar residues" evidence="1">
    <location>
        <begin position="38"/>
        <end position="49"/>
    </location>
</feature>
<gene>
    <name evidence="3" type="ORF">SSP24_74700</name>
</gene>
<feature type="chain" id="PRO_5038730644" description="Lipoprotein" evidence="2">
    <location>
        <begin position="36"/>
        <end position="175"/>
    </location>
</feature>
<dbReference type="EMBL" id="BJND01000082">
    <property type="protein sequence ID" value="GEC09815.1"/>
    <property type="molecule type" value="Genomic_DNA"/>
</dbReference>
<protein>
    <recommendedName>
        <fullName evidence="5">Lipoprotein</fullName>
    </recommendedName>
</protein>
<feature type="signal peptide" evidence="2">
    <location>
        <begin position="1"/>
        <end position="35"/>
    </location>
</feature>
<dbReference type="RefSeq" id="WP_167529815.1">
    <property type="nucleotide sequence ID" value="NZ_BJND01000082.1"/>
</dbReference>
<sequence length="175" mass="18071">MTSKPLFLRIAMAGVSTALLLVGVAGCGATGGAFAGKQQETPSASQQQAPLKYAQCMRDNGVPMEDPTGDGSSGSIPADVPKSAVDKADKACKKYAPEGGADNSRSVGSAPPDGPRAQKDRLEFAQCMRDHGYDMPDPGSDGSVSLDMGDAAFRKASAACRDILMKSRGQSGEER</sequence>
<evidence type="ECO:0000313" key="3">
    <source>
        <dbReference type="EMBL" id="GEC09815.1"/>
    </source>
</evidence>
<dbReference type="PROSITE" id="PS51257">
    <property type="entry name" value="PROKAR_LIPOPROTEIN"/>
    <property type="match status" value="1"/>
</dbReference>
<keyword evidence="4" id="KW-1185">Reference proteome</keyword>
<evidence type="ECO:0000256" key="1">
    <source>
        <dbReference type="SAM" id="MobiDB-lite"/>
    </source>
</evidence>
<accession>A0A4Y3VUQ0</accession>
<evidence type="ECO:0000313" key="4">
    <source>
        <dbReference type="Proteomes" id="UP000317881"/>
    </source>
</evidence>
<feature type="compositionally biased region" description="Basic and acidic residues" evidence="1">
    <location>
        <begin position="116"/>
        <end position="134"/>
    </location>
</feature>
<feature type="region of interest" description="Disordered" evidence="1">
    <location>
        <begin position="33"/>
        <end position="146"/>
    </location>
</feature>
<proteinExistence type="predicted"/>